<comment type="caution">
    <text evidence="2">The sequence shown here is derived from an EMBL/GenBank/DDBJ whole genome shotgun (WGS) entry which is preliminary data.</text>
</comment>
<proteinExistence type="predicted"/>
<accession>A0AAV5WIJ1</accession>
<evidence type="ECO:0008006" key="4">
    <source>
        <dbReference type="Google" id="ProtNLM"/>
    </source>
</evidence>
<organism evidence="2 3">
    <name type="scientific">Pristionchus fissidentatus</name>
    <dbReference type="NCBI Taxonomy" id="1538716"/>
    <lineage>
        <taxon>Eukaryota</taxon>
        <taxon>Metazoa</taxon>
        <taxon>Ecdysozoa</taxon>
        <taxon>Nematoda</taxon>
        <taxon>Chromadorea</taxon>
        <taxon>Rhabditida</taxon>
        <taxon>Rhabditina</taxon>
        <taxon>Diplogasteromorpha</taxon>
        <taxon>Diplogasteroidea</taxon>
        <taxon>Neodiplogasteridae</taxon>
        <taxon>Pristionchus</taxon>
    </lineage>
</organism>
<evidence type="ECO:0000313" key="2">
    <source>
        <dbReference type="EMBL" id="GMT30473.1"/>
    </source>
</evidence>
<name>A0AAV5WIJ1_9BILA</name>
<dbReference type="EMBL" id="BTSY01000005">
    <property type="protein sequence ID" value="GMT30473.1"/>
    <property type="molecule type" value="Genomic_DNA"/>
</dbReference>
<dbReference type="Proteomes" id="UP001432322">
    <property type="component" value="Unassembled WGS sequence"/>
</dbReference>
<sequence>HKSNSPASRDIDCPYSSREVKEEDISDDEDYEEKEKGEEKEKEPPAKKRNIGKSERRSRISNGPTREMECPKCTNYRFTSVVTIIQHLKYFHGTTPSDAGLMFLCDCGHKSASNAHLNSQCKFLNFTIIHEKKEGVKCILCENGIHIVCSCGAKIKSNKGSWTHKKICNRREFTVEKNDEE</sequence>
<feature type="non-terminal residue" evidence="2">
    <location>
        <position position="1"/>
    </location>
</feature>
<evidence type="ECO:0000256" key="1">
    <source>
        <dbReference type="SAM" id="MobiDB-lite"/>
    </source>
</evidence>
<dbReference type="AlphaFoldDB" id="A0AAV5WIJ1"/>
<feature type="region of interest" description="Disordered" evidence="1">
    <location>
        <begin position="1"/>
        <end position="67"/>
    </location>
</feature>
<feature type="compositionally biased region" description="Basic and acidic residues" evidence="1">
    <location>
        <begin position="33"/>
        <end position="58"/>
    </location>
</feature>
<reference evidence="2" key="1">
    <citation type="submission" date="2023-10" db="EMBL/GenBank/DDBJ databases">
        <title>Genome assembly of Pristionchus species.</title>
        <authorList>
            <person name="Yoshida K."/>
            <person name="Sommer R.J."/>
        </authorList>
    </citation>
    <scope>NUCLEOTIDE SEQUENCE</scope>
    <source>
        <strain evidence="2">RS5133</strain>
    </source>
</reference>
<protein>
    <recommendedName>
        <fullName evidence="4">C2H2-type domain-containing protein</fullName>
    </recommendedName>
</protein>
<gene>
    <name evidence="2" type="ORF">PFISCL1PPCAC_21770</name>
</gene>
<evidence type="ECO:0000313" key="3">
    <source>
        <dbReference type="Proteomes" id="UP001432322"/>
    </source>
</evidence>
<keyword evidence="3" id="KW-1185">Reference proteome</keyword>